<evidence type="ECO:0000256" key="1">
    <source>
        <dbReference type="SAM" id="Phobius"/>
    </source>
</evidence>
<gene>
    <name evidence="3" type="ORF">SSLFYP27_01638</name>
</gene>
<accession>A0A6N3CZP8</accession>
<name>A0A6N3CZP8_STASI</name>
<protein>
    <submittedName>
        <fullName evidence="3">Vancomycin high temperature exclusion protein</fullName>
    </submittedName>
</protein>
<dbReference type="InterPro" id="IPR014729">
    <property type="entry name" value="Rossmann-like_a/b/a_fold"/>
</dbReference>
<dbReference type="PANTHER" id="PTHR30336:SF18">
    <property type="entry name" value="MEMBRANE PROTEIN"/>
    <property type="match status" value="1"/>
</dbReference>
<keyword evidence="1" id="KW-1133">Transmembrane helix</keyword>
<organism evidence="3">
    <name type="scientific">Staphylococcus simulans</name>
    <dbReference type="NCBI Taxonomy" id="1286"/>
    <lineage>
        <taxon>Bacteria</taxon>
        <taxon>Bacillati</taxon>
        <taxon>Bacillota</taxon>
        <taxon>Bacilli</taxon>
        <taxon>Bacillales</taxon>
        <taxon>Staphylococcaceae</taxon>
        <taxon>Staphylococcus</taxon>
    </lineage>
</organism>
<evidence type="ECO:0000313" key="3">
    <source>
        <dbReference type="EMBL" id="VYU18937.1"/>
    </source>
</evidence>
<feature type="transmembrane region" description="Helical" evidence="1">
    <location>
        <begin position="29"/>
        <end position="49"/>
    </location>
</feature>
<proteinExistence type="predicted"/>
<reference evidence="3" key="1">
    <citation type="submission" date="2019-11" db="EMBL/GenBank/DDBJ databases">
        <authorList>
            <person name="Feng L."/>
        </authorList>
    </citation>
    <scope>NUCLEOTIDE SEQUENCE</scope>
    <source>
        <strain evidence="3">SsimulansLFYP27</strain>
    </source>
</reference>
<dbReference type="EMBL" id="CACRUO010000033">
    <property type="protein sequence ID" value="VYU18937.1"/>
    <property type="molecule type" value="Genomic_DNA"/>
</dbReference>
<feature type="domain" description="DUF218" evidence="2">
    <location>
        <begin position="150"/>
        <end position="281"/>
    </location>
</feature>
<keyword evidence="1" id="KW-0812">Transmembrane</keyword>
<feature type="transmembrane region" description="Helical" evidence="1">
    <location>
        <begin position="111"/>
        <end position="133"/>
    </location>
</feature>
<dbReference type="Gene3D" id="3.40.50.620">
    <property type="entry name" value="HUPs"/>
    <property type="match status" value="1"/>
</dbReference>
<dbReference type="GO" id="GO:0005886">
    <property type="term" value="C:plasma membrane"/>
    <property type="evidence" value="ECO:0007669"/>
    <property type="project" value="TreeGrafter"/>
</dbReference>
<dbReference type="InterPro" id="IPR051599">
    <property type="entry name" value="Cell_Envelope_Assoc"/>
</dbReference>
<dbReference type="GO" id="GO:0000270">
    <property type="term" value="P:peptidoglycan metabolic process"/>
    <property type="evidence" value="ECO:0007669"/>
    <property type="project" value="TreeGrafter"/>
</dbReference>
<feature type="transmembrane region" description="Helical" evidence="1">
    <location>
        <begin position="296"/>
        <end position="316"/>
    </location>
</feature>
<sequence length="329" mass="37463">MLLLSLILSLLILCSYIYLYFNHYRFLNIQSFFITLVLGFIILFIHLITRTLPYDLASVSIIGALLLLFKHRAILVWKSARMFFTRILGLTLAVTFLALALNLLSHIPVPVLNALFLWIGWITISTLFALVHYLSWSSAFSMVVLPEPIDVIIVLGAGLYRNQVTQMLAWRLDRAVALYQNHHGNPYIVVSGGTGEGDKVSEAEAMQAYLIEQHIPEDRIILEDQSHSTFENLNNTKALISNQAFEHIAIVTSQFHILRGLRFAQVLKMNAVGAGSRTPYPFFDTALIRDFFALMYCYKLLLTIYFGALFIGSMFVKHPILLEFFLSMF</sequence>
<dbReference type="CDD" id="cd06259">
    <property type="entry name" value="YdcF-like"/>
    <property type="match status" value="1"/>
</dbReference>
<dbReference type="PANTHER" id="PTHR30336">
    <property type="entry name" value="INNER MEMBRANE PROTEIN, PROBABLE PERMEASE"/>
    <property type="match status" value="1"/>
</dbReference>
<dbReference type="Pfam" id="PF02698">
    <property type="entry name" value="DUF218"/>
    <property type="match status" value="1"/>
</dbReference>
<dbReference type="InterPro" id="IPR003848">
    <property type="entry name" value="DUF218"/>
</dbReference>
<dbReference type="RefSeq" id="WP_107540146.1">
    <property type="nucleotide sequence ID" value="NZ_CP133249.1"/>
</dbReference>
<evidence type="ECO:0000259" key="2">
    <source>
        <dbReference type="Pfam" id="PF02698"/>
    </source>
</evidence>
<keyword evidence="1" id="KW-0472">Membrane</keyword>
<feature type="transmembrane region" description="Helical" evidence="1">
    <location>
        <begin position="56"/>
        <end position="77"/>
    </location>
</feature>
<dbReference type="GO" id="GO:0043164">
    <property type="term" value="P:Gram-negative-bacterium-type cell wall biogenesis"/>
    <property type="evidence" value="ECO:0007669"/>
    <property type="project" value="TreeGrafter"/>
</dbReference>
<dbReference type="AlphaFoldDB" id="A0A6N3CZP8"/>
<feature type="transmembrane region" description="Helical" evidence="1">
    <location>
        <begin position="83"/>
        <end position="104"/>
    </location>
</feature>